<name>A0A2A9EMD9_9MICO</name>
<keyword evidence="2 5" id="KW-0238">DNA-binding</keyword>
<evidence type="ECO:0000259" key="4">
    <source>
        <dbReference type="PROSITE" id="PS50949"/>
    </source>
</evidence>
<dbReference type="InterPro" id="IPR011711">
    <property type="entry name" value="GntR_C"/>
</dbReference>
<dbReference type="Pfam" id="PF00392">
    <property type="entry name" value="GntR"/>
    <property type="match status" value="1"/>
</dbReference>
<dbReference type="Gene3D" id="1.10.10.10">
    <property type="entry name" value="Winged helix-like DNA-binding domain superfamily/Winged helix DNA-binding domain"/>
    <property type="match status" value="1"/>
</dbReference>
<evidence type="ECO:0000313" key="6">
    <source>
        <dbReference type="Proteomes" id="UP000222106"/>
    </source>
</evidence>
<keyword evidence="1" id="KW-0805">Transcription regulation</keyword>
<evidence type="ECO:0000256" key="3">
    <source>
        <dbReference type="ARBA" id="ARBA00023163"/>
    </source>
</evidence>
<dbReference type="InterPro" id="IPR008920">
    <property type="entry name" value="TF_FadR/GntR_C"/>
</dbReference>
<dbReference type="Gene3D" id="1.20.120.530">
    <property type="entry name" value="GntR ligand-binding domain-like"/>
    <property type="match status" value="1"/>
</dbReference>
<keyword evidence="3" id="KW-0804">Transcription</keyword>
<evidence type="ECO:0000256" key="2">
    <source>
        <dbReference type="ARBA" id="ARBA00023125"/>
    </source>
</evidence>
<sequence>MPRIRRTTEDVYDALRARILENEIEPGERVNIDALARDLGVSQTPVREAVRQLEGDNLIVKVPGKGYRTTPLLDLERLRQLFEFRLLVDVWAVEVVTTNRLGNPARVIGQEIDRFELSIAGKTDIRRELVLHDTRFHGYILRALSNEVVREAYEQTHSHLHTFRLYAADIDGSITIAEHRRIWAAVESCDGSAAAAAMHEHLTAAFYRFAAAFDEAPGTLRGPATHRLY</sequence>
<feature type="domain" description="HTH gntR-type" evidence="4">
    <location>
        <begin position="5"/>
        <end position="72"/>
    </location>
</feature>
<dbReference type="Proteomes" id="UP000222106">
    <property type="component" value="Unassembled WGS sequence"/>
</dbReference>
<gene>
    <name evidence="5" type="ORF">ATJ97_1911</name>
</gene>
<dbReference type="InterPro" id="IPR036390">
    <property type="entry name" value="WH_DNA-bd_sf"/>
</dbReference>
<dbReference type="CDD" id="cd07377">
    <property type="entry name" value="WHTH_GntR"/>
    <property type="match status" value="1"/>
</dbReference>
<dbReference type="GO" id="GO:0003700">
    <property type="term" value="F:DNA-binding transcription factor activity"/>
    <property type="evidence" value="ECO:0007669"/>
    <property type="project" value="InterPro"/>
</dbReference>
<reference evidence="5 6" key="1">
    <citation type="submission" date="2017-10" db="EMBL/GenBank/DDBJ databases">
        <title>Sequencing the genomes of 1000 actinobacteria strains.</title>
        <authorList>
            <person name="Klenk H.-P."/>
        </authorList>
    </citation>
    <scope>NUCLEOTIDE SEQUENCE [LARGE SCALE GENOMIC DNA]</scope>
    <source>
        <strain evidence="5 6">DSM 21838</strain>
    </source>
</reference>
<evidence type="ECO:0000256" key="1">
    <source>
        <dbReference type="ARBA" id="ARBA00023015"/>
    </source>
</evidence>
<dbReference type="PANTHER" id="PTHR43537">
    <property type="entry name" value="TRANSCRIPTIONAL REGULATOR, GNTR FAMILY"/>
    <property type="match status" value="1"/>
</dbReference>
<dbReference type="GO" id="GO:0003677">
    <property type="term" value="F:DNA binding"/>
    <property type="evidence" value="ECO:0007669"/>
    <property type="project" value="UniProtKB-KW"/>
</dbReference>
<dbReference type="SMART" id="SM00895">
    <property type="entry name" value="FCD"/>
    <property type="match status" value="1"/>
</dbReference>
<protein>
    <submittedName>
        <fullName evidence="5">DNA-binding GntR family transcriptional regulator</fullName>
    </submittedName>
</protein>
<dbReference type="Pfam" id="PF07729">
    <property type="entry name" value="FCD"/>
    <property type="match status" value="1"/>
</dbReference>
<keyword evidence="6" id="KW-1185">Reference proteome</keyword>
<organism evidence="5 6">
    <name type="scientific">Georgenia soli</name>
    <dbReference type="NCBI Taxonomy" id="638953"/>
    <lineage>
        <taxon>Bacteria</taxon>
        <taxon>Bacillati</taxon>
        <taxon>Actinomycetota</taxon>
        <taxon>Actinomycetes</taxon>
        <taxon>Micrococcales</taxon>
        <taxon>Bogoriellaceae</taxon>
        <taxon>Georgenia</taxon>
    </lineage>
</organism>
<dbReference type="SMART" id="SM00345">
    <property type="entry name" value="HTH_GNTR"/>
    <property type="match status" value="1"/>
</dbReference>
<accession>A0A2A9EMD9</accession>
<dbReference type="InterPro" id="IPR036388">
    <property type="entry name" value="WH-like_DNA-bd_sf"/>
</dbReference>
<evidence type="ECO:0000313" key="5">
    <source>
        <dbReference type="EMBL" id="PFG39405.1"/>
    </source>
</evidence>
<dbReference type="AlphaFoldDB" id="A0A2A9EMD9"/>
<dbReference type="SUPFAM" id="SSF48008">
    <property type="entry name" value="GntR ligand-binding domain-like"/>
    <property type="match status" value="1"/>
</dbReference>
<dbReference type="PROSITE" id="PS50949">
    <property type="entry name" value="HTH_GNTR"/>
    <property type="match status" value="1"/>
</dbReference>
<dbReference type="EMBL" id="PDJI01000004">
    <property type="protein sequence ID" value="PFG39405.1"/>
    <property type="molecule type" value="Genomic_DNA"/>
</dbReference>
<dbReference type="SUPFAM" id="SSF46785">
    <property type="entry name" value="Winged helix' DNA-binding domain"/>
    <property type="match status" value="1"/>
</dbReference>
<comment type="caution">
    <text evidence="5">The sequence shown here is derived from an EMBL/GenBank/DDBJ whole genome shotgun (WGS) entry which is preliminary data.</text>
</comment>
<dbReference type="InterPro" id="IPR000524">
    <property type="entry name" value="Tscrpt_reg_HTH_GntR"/>
</dbReference>
<proteinExistence type="predicted"/>
<dbReference type="PANTHER" id="PTHR43537:SF24">
    <property type="entry name" value="GLUCONATE OPERON TRANSCRIPTIONAL REPRESSOR"/>
    <property type="match status" value="1"/>
</dbReference>